<evidence type="ECO:0000313" key="2">
    <source>
        <dbReference type="Proteomes" id="UP001432027"/>
    </source>
</evidence>
<sequence length="87" mass="8879">AGIRTTGDAPSYVFIRLRRFTVSAVGPSARDTSLLAVPGVVVAPGVLETVEGVGTVFCCCSALRESTSVADPLAWLGSCGSGLKFTC</sequence>
<accession>A0AAV5S9T9</accession>
<reference evidence="1" key="1">
    <citation type="submission" date="2023-10" db="EMBL/GenBank/DDBJ databases">
        <title>Genome assembly of Pristionchus species.</title>
        <authorList>
            <person name="Yoshida K."/>
            <person name="Sommer R.J."/>
        </authorList>
    </citation>
    <scope>NUCLEOTIDE SEQUENCE</scope>
    <source>
        <strain evidence="1">RS0144</strain>
    </source>
</reference>
<dbReference type="Proteomes" id="UP001432027">
    <property type="component" value="Unassembled WGS sequence"/>
</dbReference>
<proteinExistence type="predicted"/>
<comment type="caution">
    <text evidence="1">The sequence shown here is derived from an EMBL/GenBank/DDBJ whole genome shotgun (WGS) entry which is preliminary data.</text>
</comment>
<evidence type="ECO:0000313" key="1">
    <source>
        <dbReference type="EMBL" id="GMS79653.1"/>
    </source>
</evidence>
<dbReference type="AlphaFoldDB" id="A0AAV5S9T9"/>
<name>A0AAV5S9T9_9BILA</name>
<dbReference type="EMBL" id="BTSX01000001">
    <property type="protein sequence ID" value="GMS79653.1"/>
    <property type="molecule type" value="Genomic_DNA"/>
</dbReference>
<feature type="non-terminal residue" evidence="1">
    <location>
        <position position="87"/>
    </location>
</feature>
<gene>
    <name evidence="1" type="ORF">PENTCL1PPCAC_1828</name>
</gene>
<organism evidence="1 2">
    <name type="scientific">Pristionchus entomophagus</name>
    <dbReference type="NCBI Taxonomy" id="358040"/>
    <lineage>
        <taxon>Eukaryota</taxon>
        <taxon>Metazoa</taxon>
        <taxon>Ecdysozoa</taxon>
        <taxon>Nematoda</taxon>
        <taxon>Chromadorea</taxon>
        <taxon>Rhabditida</taxon>
        <taxon>Rhabditina</taxon>
        <taxon>Diplogasteromorpha</taxon>
        <taxon>Diplogasteroidea</taxon>
        <taxon>Neodiplogasteridae</taxon>
        <taxon>Pristionchus</taxon>
    </lineage>
</organism>
<keyword evidence="2" id="KW-1185">Reference proteome</keyword>
<protein>
    <submittedName>
        <fullName evidence="1">Uncharacterized protein</fullName>
    </submittedName>
</protein>
<feature type="non-terminal residue" evidence="1">
    <location>
        <position position="1"/>
    </location>
</feature>